<dbReference type="PANTHER" id="PTHR30287:SF1">
    <property type="entry name" value="INNER MEMBRANE PROTEIN"/>
    <property type="match status" value="1"/>
</dbReference>
<evidence type="ECO:0000259" key="7">
    <source>
        <dbReference type="Pfam" id="PF02687"/>
    </source>
</evidence>
<feature type="domain" description="ABC3 transporter permease C-terminal" evidence="7">
    <location>
        <begin position="704"/>
        <end position="806"/>
    </location>
</feature>
<accession>A0ABV5ZEV6</accession>
<dbReference type="PANTHER" id="PTHR30287">
    <property type="entry name" value="MEMBRANE COMPONENT OF PREDICTED ABC SUPERFAMILY METABOLITE UPTAKE TRANSPORTER"/>
    <property type="match status" value="1"/>
</dbReference>
<feature type="transmembrane region" description="Helical" evidence="6">
    <location>
        <begin position="751"/>
        <end position="780"/>
    </location>
</feature>
<dbReference type="RefSeq" id="WP_051527588.1">
    <property type="nucleotide sequence ID" value="NZ_JBHLZN010000006.1"/>
</dbReference>
<feature type="transmembrane region" description="Helical" evidence="6">
    <location>
        <begin position="306"/>
        <end position="332"/>
    </location>
</feature>
<feature type="transmembrane region" description="Helical" evidence="6">
    <location>
        <begin position="786"/>
        <end position="807"/>
    </location>
</feature>
<dbReference type="InterPro" id="IPR038766">
    <property type="entry name" value="Membrane_comp_ABC_pdt"/>
</dbReference>
<reference evidence="8 9" key="1">
    <citation type="submission" date="2024-09" db="EMBL/GenBank/DDBJ databases">
        <authorList>
            <person name="Sun Q."/>
            <person name="Mori K."/>
        </authorList>
    </citation>
    <scope>NUCLEOTIDE SEQUENCE [LARGE SCALE GENOMIC DNA]</scope>
    <source>
        <strain evidence="8 9">ATCC 51285</strain>
    </source>
</reference>
<proteinExistence type="predicted"/>
<feature type="transmembrane region" description="Helical" evidence="6">
    <location>
        <begin position="27"/>
        <end position="46"/>
    </location>
</feature>
<feature type="transmembrane region" description="Helical" evidence="6">
    <location>
        <begin position="396"/>
        <end position="415"/>
    </location>
</feature>
<feature type="transmembrane region" description="Helical" evidence="6">
    <location>
        <begin position="421"/>
        <end position="445"/>
    </location>
</feature>
<comment type="caution">
    <text evidence="8">The sequence shown here is derived from an EMBL/GenBank/DDBJ whole genome shotgun (WGS) entry which is preliminary data.</text>
</comment>
<sequence length="823" mass="91651">MKADSRPTAGSILQYARLGWRDRELRLLVLAIWLACAATTMISFFADRLERGLQTQAGRMLGGDLVIRSSREAPAAWWQQAQALGLAAPVEVFEFPSMAGAGEHFALASIKAVGEGYPLYGQAQIQRQTQAEPETLQRGPQPGEVWLEPRLLDLLQLQLGDELQLGYAKLKVAALLLEEPDPVFDFSSLSPRLMMHAADLPSTQLIQSGSRIRYRYLLAGNGAEIERFKAWLEPQLGPGVRIQDPQQGNPRLAAALERVRQYLSLGSVLAVVLAGITLALAARHYSQRHVDEIALWRCLGLKRSTLAWMLGARLGWLSLLAVLLGVASGALAQQGLVLIFADWLPNPMPALSWVPAWSGVLTALLLLGALVLPDWWQLLKVSPLRVFRREISWPQLGRWLSLGLALLALLGWLWLQSREPRLTLAMGAGLVVALGLIYGVAWLLVKALKDRLGQRLPLGSWAPLQIAAFSLVGIAIGLAMLMRTELIASWQQQLPEQAPNYFALNIQPWERQAVADFMQQQGWDDNPLYPLARGRVVAINDQPVEQQPGVSKEGRHTLERELNLTWAEQPGNDNAILEGQFWPADSQGAEFSAEQGFAESLNLKLGDELRFDIGGSLVSAKLTSIRTVDWNSFNPNFFVIFSPKVLGELASAAMTSFYVAPEQESRLTEFSQRWPTVSLVGINPLLEQFRRILSQLTQAVQYLFVFLLLAAWLVLVAVIQINLPERQREQLVLHTLGVPRALLRRRLRWEFLCLGGLAGVLAAVATLLLGWLVFVLLLGWGMPQPWWLVFWPVLAALMVTLPALWMLRGIGQQPPWQWLRQLD</sequence>
<feature type="transmembrane region" description="Helical" evidence="6">
    <location>
        <begin position="699"/>
        <end position="719"/>
    </location>
</feature>
<evidence type="ECO:0000313" key="9">
    <source>
        <dbReference type="Proteomes" id="UP001589628"/>
    </source>
</evidence>
<protein>
    <submittedName>
        <fullName evidence="8">ABC transporter permease</fullName>
    </submittedName>
</protein>
<evidence type="ECO:0000256" key="2">
    <source>
        <dbReference type="ARBA" id="ARBA00022475"/>
    </source>
</evidence>
<evidence type="ECO:0000313" key="8">
    <source>
        <dbReference type="EMBL" id="MFB9887814.1"/>
    </source>
</evidence>
<evidence type="ECO:0000256" key="6">
    <source>
        <dbReference type="SAM" id="Phobius"/>
    </source>
</evidence>
<feature type="transmembrane region" description="Helical" evidence="6">
    <location>
        <begin position="262"/>
        <end position="285"/>
    </location>
</feature>
<gene>
    <name evidence="8" type="ORF">ACFFLH_15470</name>
</gene>
<evidence type="ECO:0000256" key="1">
    <source>
        <dbReference type="ARBA" id="ARBA00004651"/>
    </source>
</evidence>
<evidence type="ECO:0000256" key="5">
    <source>
        <dbReference type="ARBA" id="ARBA00023136"/>
    </source>
</evidence>
<dbReference type="Proteomes" id="UP001589628">
    <property type="component" value="Unassembled WGS sequence"/>
</dbReference>
<dbReference type="InterPro" id="IPR003838">
    <property type="entry name" value="ABC3_permease_C"/>
</dbReference>
<keyword evidence="3 6" id="KW-0812">Transmembrane</keyword>
<dbReference type="EMBL" id="JBHLZN010000006">
    <property type="protein sequence ID" value="MFB9887814.1"/>
    <property type="molecule type" value="Genomic_DNA"/>
</dbReference>
<feature type="transmembrane region" description="Helical" evidence="6">
    <location>
        <begin position="466"/>
        <end position="482"/>
    </location>
</feature>
<feature type="transmembrane region" description="Helical" evidence="6">
    <location>
        <begin position="352"/>
        <end position="376"/>
    </location>
</feature>
<name>A0ABV5ZEV6_9GAMM</name>
<keyword evidence="9" id="KW-1185">Reference proteome</keyword>
<keyword evidence="4 6" id="KW-1133">Transmembrane helix</keyword>
<organism evidence="8 9">
    <name type="scientific">Balneatrix alpica</name>
    <dbReference type="NCBI Taxonomy" id="75684"/>
    <lineage>
        <taxon>Bacteria</taxon>
        <taxon>Pseudomonadati</taxon>
        <taxon>Pseudomonadota</taxon>
        <taxon>Gammaproteobacteria</taxon>
        <taxon>Oceanospirillales</taxon>
        <taxon>Balneatrichaceae</taxon>
        <taxon>Balneatrix</taxon>
    </lineage>
</organism>
<dbReference type="Pfam" id="PF02687">
    <property type="entry name" value="FtsX"/>
    <property type="match status" value="2"/>
</dbReference>
<comment type="subcellular location">
    <subcellularLocation>
        <location evidence="1">Cell membrane</location>
        <topology evidence="1">Multi-pass membrane protein</topology>
    </subcellularLocation>
</comment>
<feature type="domain" description="ABC3 transporter permease C-terminal" evidence="7">
    <location>
        <begin position="266"/>
        <end position="383"/>
    </location>
</feature>
<keyword evidence="2" id="KW-1003">Cell membrane</keyword>
<evidence type="ECO:0000256" key="3">
    <source>
        <dbReference type="ARBA" id="ARBA00022692"/>
    </source>
</evidence>
<keyword evidence="5 6" id="KW-0472">Membrane</keyword>
<evidence type="ECO:0000256" key="4">
    <source>
        <dbReference type="ARBA" id="ARBA00022989"/>
    </source>
</evidence>